<evidence type="ECO:0000313" key="2">
    <source>
        <dbReference type="EMBL" id="BAE87632.1"/>
    </source>
</evidence>
<evidence type="ECO:0000256" key="1">
    <source>
        <dbReference type="SAM" id="Phobius"/>
    </source>
</evidence>
<sequence length="41" mass="4674">MKKVSWIFVKQLTNCFLSNLLGVLLVDITFLVNLKDSKNCS</sequence>
<keyword evidence="1" id="KW-0812">Transmembrane</keyword>
<name>I7GJU4_MACFA</name>
<feature type="transmembrane region" description="Helical" evidence="1">
    <location>
        <begin position="12"/>
        <end position="32"/>
    </location>
</feature>
<proteinExistence type="evidence at transcript level"/>
<dbReference type="AlphaFoldDB" id="I7GJU4"/>
<keyword evidence="1" id="KW-0472">Membrane</keyword>
<keyword evidence="2" id="KW-0675">Receptor</keyword>
<keyword evidence="1" id="KW-1133">Transmembrane helix</keyword>
<organism evidence="2">
    <name type="scientific">Macaca fascicularis</name>
    <name type="common">Crab-eating macaque</name>
    <name type="synonym">Cynomolgus monkey</name>
    <dbReference type="NCBI Taxonomy" id="9541"/>
    <lineage>
        <taxon>Eukaryota</taxon>
        <taxon>Metazoa</taxon>
        <taxon>Chordata</taxon>
        <taxon>Craniata</taxon>
        <taxon>Vertebrata</taxon>
        <taxon>Euteleostomi</taxon>
        <taxon>Mammalia</taxon>
        <taxon>Eutheria</taxon>
        <taxon>Euarchontoglires</taxon>
        <taxon>Primates</taxon>
        <taxon>Haplorrhini</taxon>
        <taxon>Catarrhini</taxon>
        <taxon>Cercopithecidae</taxon>
        <taxon>Cercopithecinae</taxon>
        <taxon>Macaca</taxon>
    </lineage>
</organism>
<dbReference type="EMBL" id="AB170569">
    <property type="protein sequence ID" value="BAE87632.1"/>
    <property type="molecule type" value="mRNA"/>
</dbReference>
<protein>
    <submittedName>
        <fullName evidence="2">Macaca fascicularis brain cDNA clone: QmoA-11508, similar to human signal sequence receptor, alpha (translocon-associatedprotein alpha) (SSR1), mRNA, RefSeq: NM_003144.2</fullName>
    </submittedName>
</protein>
<accession>I7GJU4</accession>
<reference evidence="2" key="1">
    <citation type="journal article" date="2007" name="PLoS Biol.">
        <title>Rate of evolution in brain-expressed genes in humans and other primates.</title>
        <authorList>
            <person name="Wang H.-Y."/>
            <person name="Chien H.-C."/>
            <person name="Osada N."/>
            <person name="Hashimoto K."/>
            <person name="Sugano S."/>
            <person name="Gojobori T."/>
            <person name="Chou C.-K."/>
            <person name="Tsai S.-F."/>
            <person name="Wu C.-I."/>
            <person name="Shen C.-K.J."/>
        </authorList>
    </citation>
    <scope>NUCLEOTIDE SEQUENCE</scope>
</reference>